<dbReference type="Proteomes" id="UP000240904">
    <property type="component" value="Unassembled WGS sequence"/>
</dbReference>
<dbReference type="AlphaFoldDB" id="A0A2T3MZ81"/>
<feature type="transmembrane region" description="Helical" evidence="6">
    <location>
        <begin position="114"/>
        <end position="147"/>
    </location>
</feature>
<organism evidence="8 9">
    <name type="scientific">Photobacterium lipolyticum</name>
    <dbReference type="NCBI Taxonomy" id="266810"/>
    <lineage>
        <taxon>Bacteria</taxon>
        <taxon>Pseudomonadati</taxon>
        <taxon>Pseudomonadota</taxon>
        <taxon>Gammaproteobacteria</taxon>
        <taxon>Vibrionales</taxon>
        <taxon>Vibrionaceae</taxon>
        <taxon>Photobacterium</taxon>
    </lineage>
</organism>
<evidence type="ECO:0000256" key="1">
    <source>
        <dbReference type="ARBA" id="ARBA00004651"/>
    </source>
</evidence>
<evidence type="ECO:0000256" key="3">
    <source>
        <dbReference type="ARBA" id="ARBA00022692"/>
    </source>
</evidence>
<feature type="transmembrane region" description="Helical" evidence="6">
    <location>
        <begin position="21"/>
        <end position="47"/>
    </location>
</feature>
<protein>
    <recommendedName>
        <fullName evidence="7">ABC3 transporter permease C-terminal domain-containing protein</fullName>
    </recommendedName>
</protein>
<evidence type="ECO:0000313" key="8">
    <source>
        <dbReference type="EMBL" id="PSW05243.1"/>
    </source>
</evidence>
<gene>
    <name evidence="8" type="ORF">C9I89_10725</name>
</gene>
<comment type="subcellular location">
    <subcellularLocation>
        <location evidence="1">Cell membrane</location>
        <topology evidence="1">Multi-pass membrane protein</topology>
    </subcellularLocation>
</comment>
<feature type="transmembrane region" description="Helical" evidence="6">
    <location>
        <begin position="67"/>
        <end position="93"/>
    </location>
</feature>
<keyword evidence="3 6" id="KW-0812">Transmembrane</keyword>
<name>A0A2T3MZ81_9GAMM</name>
<keyword evidence="2" id="KW-1003">Cell membrane</keyword>
<evidence type="ECO:0000256" key="4">
    <source>
        <dbReference type="ARBA" id="ARBA00022989"/>
    </source>
</evidence>
<dbReference type="Pfam" id="PF02687">
    <property type="entry name" value="FtsX"/>
    <property type="match status" value="1"/>
</dbReference>
<evidence type="ECO:0000256" key="2">
    <source>
        <dbReference type="ARBA" id="ARBA00022475"/>
    </source>
</evidence>
<sequence length="210" mass="22850">MGSLIFLLQLAKKHIMHNAGQSLTTVSIIAISGFLLLVLGGYGLNALDEVGESTAWDKGRHLDFLEYNVFLVISNLVIIITVTMYVLLQYIMIKNIARRQREIELFIILGASPLEIIGGFLCEVSLIVIGGLLLGGGAALWCSAIYLDVFVLLSQLLESHYLVTVDISYSLLLVLSVSISITSISILAALIAVKMGVKKSRSIALNCQRL</sequence>
<evidence type="ECO:0000313" key="9">
    <source>
        <dbReference type="Proteomes" id="UP000240904"/>
    </source>
</evidence>
<feature type="domain" description="ABC3 transporter permease C-terminal" evidence="7">
    <location>
        <begin position="77"/>
        <end position="199"/>
    </location>
</feature>
<proteinExistence type="predicted"/>
<feature type="transmembrane region" description="Helical" evidence="6">
    <location>
        <begin position="167"/>
        <end position="193"/>
    </location>
</feature>
<evidence type="ECO:0000259" key="7">
    <source>
        <dbReference type="Pfam" id="PF02687"/>
    </source>
</evidence>
<keyword evidence="4 6" id="KW-1133">Transmembrane helix</keyword>
<reference evidence="8 9" key="1">
    <citation type="submission" date="2018-03" db="EMBL/GenBank/DDBJ databases">
        <title>Whole genome sequencing of Histamine producing bacteria.</title>
        <authorList>
            <person name="Butler K."/>
        </authorList>
    </citation>
    <scope>NUCLEOTIDE SEQUENCE [LARGE SCALE GENOMIC DNA]</scope>
    <source>
        <strain evidence="8 9">DSM 16190</strain>
    </source>
</reference>
<accession>A0A2T3MZ81</accession>
<dbReference type="RefSeq" id="WP_107283344.1">
    <property type="nucleotide sequence ID" value="NZ_PYMC01000006.1"/>
</dbReference>
<keyword evidence="5 6" id="KW-0472">Membrane</keyword>
<keyword evidence="9" id="KW-1185">Reference proteome</keyword>
<dbReference type="EMBL" id="PYMC01000006">
    <property type="protein sequence ID" value="PSW05243.1"/>
    <property type="molecule type" value="Genomic_DNA"/>
</dbReference>
<dbReference type="InterPro" id="IPR003838">
    <property type="entry name" value="ABC3_permease_C"/>
</dbReference>
<evidence type="ECO:0000256" key="5">
    <source>
        <dbReference type="ARBA" id="ARBA00023136"/>
    </source>
</evidence>
<comment type="caution">
    <text evidence="8">The sequence shown here is derived from an EMBL/GenBank/DDBJ whole genome shotgun (WGS) entry which is preliminary data.</text>
</comment>
<dbReference type="GO" id="GO:0005886">
    <property type="term" value="C:plasma membrane"/>
    <property type="evidence" value="ECO:0007669"/>
    <property type="project" value="UniProtKB-SubCell"/>
</dbReference>
<evidence type="ECO:0000256" key="6">
    <source>
        <dbReference type="SAM" id="Phobius"/>
    </source>
</evidence>